<accession>A0A813Z9I3</accession>
<dbReference type="Pfam" id="PF03223">
    <property type="entry name" value="V-ATPase_C"/>
    <property type="match status" value="1"/>
</dbReference>
<comment type="subunit">
    <text evidence="7">V-ATPase is a heteromultimeric enzyme made up of two complexes: the ATP-hydrolytic V1 complex and the proton translocation V0 complex. The V1 complex consists of three catalytic AB heterodimers that form a heterohexamer, three peripheral stalks each consisting of EG heterodimers, one central rotor including subunits D and F, and the regulatory subunits C and H. The proton translocation complex V0 consists of the proton transport subunit a, a ring of proteolipid subunits c9c'', rotary subunit d, subunits e and f, and two accessory subunits.</text>
</comment>
<dbReference type="CDD" id="cd07067">
    <property type="entry name" value="HP_PGM_like"/>
    <property type="match status" value="1"/>
</dbReference>
<dbReference type="Gene3D" id="3.40.50.1240">
    <property type="entry name" value="Phosphoglycerate mutase-like"/>
    <property type="match status" value="1"/>
</dbReference>
<evidence type="ECO:0000256" key="1">
    <source>
        <dbReference type="ARBA" id="ARBA00006138"/>
    </source>
</evidence>
<dbReference type="InterPro" id="IPR029033">
    <property type="entry name" value="His_PPase_superfam"/>
</dbReference>
<dbReference type="EMBL" id="CAJOBC010001443">
    <property type="protein sequence ID" value="CAF3678676.1"/>
    <property type="molecule type" value="Genomic_DNA"/>
</dbReference>
<dbReference type="Gene3D" id="3.30.70.100">
    <property type="match status" value="1"/>
</dbReference>
<feature type="binding site" evidence="6">
    <location>
        <position position="501"/>
    </location>
    <ligand>
        <name>substrate</name>
    </ligand>
</feature>
<keyword evidence="2 7" id="KW-0813">Transport</keyword>
<evidence type="ECO:0000313" key="11">
    <source>
        <dbReference type="EMBL" id="CAF3678676.1"/>
    </source>
</evidence>
<dbReference type="EMBL" id="CAJOBA010000220">
    <property type="protein sequence ID" value="CAF3514680.1"/>
    <property type="molecule type" value="Genomic_DNA"/>
</dbReference>
<dbReference type="InterPro" id="IPR004907">
    <property type="entry name" value="ATPase_V1-cplx_csu"/>
</dbReference>
<evidence type="ECO:0000313" key="10">
    <source>
        <dbReference type="EMBL" id="CAF3514680.1"/>
    </source>
</evidence>
<dbReference type="InterPro" id="IPR036132">
    <property type="entry name" value="Vac_ATP_synth_c_sf"/>
</dbReference>
<evidence type="ECO:0000256" key="2">
    <source>
        <dbReference type="ARBA" id="ARBA00022448"/>
    </source>
</evidence>
<dbReference type="SUPFAM" id="SSF118203">
    <property type="entry name" value="Vacuolar ATP synthase subunit C"/>
    <property type="match status" value="1"/>
</dbReference>
<dbReference type="FunFam" id="3.30.70.100:FF:000002">
    <property type="entry name" value="V-type proton ATPase subunit C"/>
    <property type="match status" value="1"/>
</dbReference>
<keyword evidence="3 7" id="KW-0375">Hydrogen ion transport</keyword>
<dbReference type="EMBL" id="CAJNOK010000220">
    <property type="protein sequence ID" value="CAF0737739.1"/>
    <property type="molecule type" value="Genomic_DNA"/>
</dbReference>
<sequence length="655" mass="74934">MSDEYWLISAPGKPTPRQTYDQVCTATGKDQLSTNFIFNIPDLKVGTLDSLVSLSDDLGRLDTYIEGVTRKLAQYFGEVLEGEKNKLAENLVVGPNNVDPVTYVTDFQWDHAKYPTKQSLKTLSEVISKAVTHVENELKLRSHTYNNVKQSLQALEKKQAGSLLTRNLNDVVKRENFLLGSEYLKTLLVCVPKALVKDWNEKYETLCAMIVPRTAELIAEDQDFCLFTVTLFQKTEDTFKHKCRENKFTVREFTFDEQALSSDKQQLSKLETDRQQLYGSLVRWLKINFGEVFSASIHIKALRIFVESVLRYGLPVNFAAIVIHPWRRAAKKLRDVLNQLFGYLDQSSTGRHDDNFDIPGVFSSQQEYYPYVYLKNTQSCNRRCKINDCLILQLVSNRFYSYMQNLAPFIVYQYLLMSTNVSSHSNDTISLPVEINQSYKVRLFLFRHAESQSNIKRDIIAGQANEVDLTDLGCKQAQLLGKRLKIEKLIFDQAYTSTAVRTKRTAEIALTEAQLSLPDNAVEDLCEQSQGDWEGIHRHEIYTPQTIQKMEVLNFDHSAPNGESLRQVQRRALKFLNPLIDRAKKESIKQNRSITIGIFSHGGTIRSLIQHFIQSNPKTAWLISNENTAINEFVIDPRGTMCVRVNDVGHLLLLA</sequence>
<evidence type="ECO:0000313" key="12">
    <source>
        <dbReference type="Proteomes" id="UP000663829"/>
    </source>
</evidence>
<dbReference type="PANTHER" id="PTHR10137:SF0">
    <property type="entry name" value="V-TYPE PROTON ATPASE SUBUNIT C"/>
    <property type="match status" value="1"/>
</dbReference>
<dbReference type="Proteomes" id="UP000682733">
    <property type="component" value="Unassembled WGS sequence"/>
</dbReference>
<dbReference type="PANTHER" id="PTHR10137">
    <property type="entry name" value="V-TYPE PROTON ATPASE SUBUNIT C"/>
    <property type="match status" value="1"/>
</dbReference>
<dbReference type="Proteomes" id="UP000681722">
    <property type="component" value="Unassembled WGS sequence"/>
</dbReference>
<dbReference type="OrthoDB" id="354304at2759"/>
<dbReference type="GO" id="GO:0046961">
    <property type="term" value="F:proton-transporting ATPase activity, rotational mechanism"/>
    <property type="evidence" value="ECO:0007669"/>
    <property type="project" value="InterPro"/>
</dbReference>
<evidence type="ECO:0000256" key="3">
    <source>
        <dbReference type="ARBA" id="ARBA00022781"/>
    </source>
</evidence>
<evidence type="ECO:0000256" key="7">
    <source>
        <dbReference type="RuleBase" id="RU364010"/>
    </source>
</evidence>
<comment type="function">
    <text evidence="7">Subunit of the V1 complex of vacuolar(H+)-ATPase (V-ATPase), a multisubunit enzyme composed of a peripheral complex (V1) that hydrolyzes ATP and a membrane integral complex (V0) that translocates protons. V-ATPase is responsible for acidifying and maintaining the pH of intracellular compartments and in some cell types, is targeted to the plasma membrane, where it is responsible for acidifying the extracellular environment. Subunit C is necessary for the assembly of the catalytic sector of the enzyme and is likely to have a specific function in its catalytic activity.</text>
</comment>
<evidence type="ECO:0000313" key="9">
    <source>
        <dbReference type="EMBL" id="CAF0895122.1"/>
    </source>
</evidence>
<comment type="caution">
    <text evidence="9">The sequence shown here is derived from an EMBL/GenBank/DDBJ whole genome shotgun (WGS) entry which is preliminary data.</text>
</comment>
<organism evidence="9 12">
    <name type="scientific">Didymodactylos carnosus</name>
    <dbReference type="NCBI Taxonomy" id="1234261"/>
    <lineage>
        <taxon>Eukaryota</taxon>
        <taxon>Metazoa</taxon>
        <taxon>Spiralia</taxon>
        <taxon>Gnathifera</taxon>
        <taxon>Rotifera</taxon>
        <taxon>Eurotatoria</taxon>
        <taxon>Bdelloidea</taxon>
        <taxon>Philodinida</taxon>
        <taxon>Philodinidae</taxon>
        <taxon>Didymodactylos</taxon>
    </lineage>
</organism>
<keyword evidence="12" id="KW-1185">Reference proteome</keyword>
<reference evidence="9" key="1">
    <citation type="submission" date="2021-02" db="EMBL/GenBank/DDBJ databases">
        <authorList>
            <person name="Nowell W R."/>
        </authorList>
    </citation>
    <scope>NUCLEOTIDE SEQUENCE</scope>
</reference>
<evidence type="ECO:0000256" key="6">
    <source>
        <dbReference type="PIRSR" id="PIRSR613078-2"/>
    </source>
</evidence>
<dbReference type="Gene3D" id="3.30.70.1180">
    <property type="entry name" value="Vacuolar atp synthase subunit c, domain 1"/>
    <property type="match status" value="1"/>
</dbReference>
<evidence type="ECO:0000313" key="8">
    <source>
        <dbReference type="EMBL" id="CAF0737739.1"/>
    </source>
</evidence>
<dbReference type="GO" id="GO:0000221">
    <property type="term" value="C:vacuolar proton-transporting V-type ATPase, V1 domain"/>
    <property type="evidence" value="ECO:0007669"/>
    <property type="project" value="TreeGrafter"/>
</dbReference>
<gene>
    <name evidence="9" type="ORF">GPM918_LOCUS8333</name>
    <name evidence="8" type="ORF">OVA965_LOCUS1246</name>
    <name evidence="11" type="ORF">SRO942_LOCUS8336</name>
    <name evidence="10" type="ORF">TMI583_LOCUS1247</name>
</gene>
<feature type="active site" description="Tele-phosphohistidine intermediate" evidence="5">
    <location>
        <position position="448"/>
    </location>
</feature>
<evidence type="ECO:0000256" key="4">
    <source>
        <dbReference type="ARBA" id="ARBA00023065"/>
    </source>
</evidence>
<dbReference type="AlphaFoldDB" id="A0A813Z9I3"/>
<feature type="active site" description="Proton donor/acceptor" evidence="5">
    <location>
        <position position="527"/>
    </location>
</feature>
<comment type="similarity">
    <text evidence="1 7">Belongs to the V-ATPase C subunit family.</text>
</comment>
<dbReference type="SUPFAM" id="SSF53254">
    <property type="entry name" value="Phosphoglycerate mutase-like"/>
    <property type="match status" value="1"/>
</dbReference>
<name>A0A813Z9I3_9BILA</name>
<protein>
    <recommendedName>
        <fullName evidence="7">V-type proton ATPase subunit C</fullName>
    </recommendedName>
</protein>
<dbReference type="GO" id="GO:0005765">
    <property type="term" value="C:lysosomal membrane"/>
    <property type="evidence" value="ECO:0007669"/>
    <property type="project" value="TreeGrafter"/>
</dbReference>
<keyword evidence="4 7" id="KW-0406">Ion transport</keyword>
<dbReference type="EMBL" id="CAJNOQ010001442">
    <property type="protein sequence ID" value="CAF0895122.1"/>
    <property type="molecule type" value="Genomic_DNA"/>
</dbReference>
<dbReference type="Proteomes" id="UP000677228">
    <property type="component" value="Unassembled WGS sequence"/>
</dbReference>
<proteinExistence type="inferred from homology"/>
<dbReference type="SMART" id="SM00855">
    <property type="entry name" value="PGAM"/>
    <property type="match status" value="1"/>
</dbReference>
<dbReference type="InterPro" id="IPR013078">
    <property type="entry name" value="His_Pase_superF_clade-1"/>
</dbReference>
<dbReference type="CDD" id="cd14785">
    <property type="entry name" value="V-ATPase_C"/>
    <property type="match status" value="1"/>
</dbReference>
<dbReference type="Proteomes" id="UP000663829">
    <property type="component" value="Unassembled WGS sequence"/>
</dbReference>
<dbReference type="Gene3D" id="1.20.1460.10">
    <property type="entry name" value="subunit c (vma5p) of the yeast v-atpase, domain 2"/>
    <property type="match status" value="1"/>
</dbReference>
<feature type="binding site" evidence="6">
    <location>
        <begin position="447"/>
        <end position="454"/>
    </location>
    <ligand>
        <name>substrate</name>
    </ligand>
</feature>
<evidence type="ECO:0000256" key="5">
    <source>
        <dbReference type="PIRSR" id="PIRSR613078-1"/>
    </source>
</evidence>
<dbReference type="Pfam" id="PF00300">
    <property type="entry name" value="His_Phos_1"/>
    <property type="match status" value="1"/>
</dbReference>